<feature type="transmembrane region" description="Helical" evidence="10">
    <location>
        <begin position="174"/>
        <end position="196"/>
    </location>
</feature>
<dbReference type="GO" id="GO:0016614">
    <property type="term" value="F:oxidoreductase activity, acting on CH-OH group of donors"/>
    <property type="evidence" value="ECO:0007669"/>
    <property type="project" value="InterPro"/>
</dbReference>
<evidence type="ECO:0000256" key="7">
    <source>
        <dbReference type="ARBA" id="ARBA00022729"/>
    </source>
</evidence>
<keyword evidence="6" id="KW-0325">Glycoprotein</keyword>
<dbReference type="GO" id="GO:0050660">
    <property type="term" value="F:flavin adenine dinucleotide binding"/>
    <property type="evidence" value="ECO:0007669"/>
    <property type="project" value="InterPro"/>
</dbReference>
<evidence type="ECO:0000313" key="13">
    <source>
        <dbReference type="Proteomes" id="UP000234474"/>
    </source>
</evidence>
<evidence type="ECO:0000256" key="9">
    <source>
        <dbReference type="ARBA" id="ARBA00023288"/>
    </source>
</evidence>
<dbReference type="EMBL" id="MSZS01000002">
    <property type="protein sequence ID" value="PKX96329.1"/>
    <property type="molecule type" value="Genomic_DNA"/>
</dbReference>
<keyword evidence="6" id="KW-0336">GPI-anchor</keyword>
<keyword evidence="13" id="KW-1185">Reference proteome</keyword>
<dbReference type="Gene3D" id="3.30.560.10">
    <property type="entry name" value="Glucose Oxidase, domain 3"/>
    <property type="match status" value="1"/>
</dbReference>
<dbReference type="RefSeq" id="XP_024684924.1">
    <property type="nucleotide sequence ID" value="XM_024831583.1"/>
</dbReference>
<dbReference type="InterPro" id="IPR036188">
    <property type="entry name" value="FAD/NAD-bd_sf"/>
</dbReference>
<feature type="transmembrane region" description="Helical" evidence="10">
    <location>
        <begin position="98"/>
        <end position="122"/>
    </location>
</feature>
<keyword evidence="5" id="KW-0964">Secreted</keyword>
<evidence type="ECO:0000259" key="11">
    <source>
        <dbReference type="PROSITE" id="PS00624"/>
    </source>
</evidence>
<dbReference type="Pfam" id="PF05730">
    <property type="entry name" value="CFEM"/>
    <property type="match status" value="1"/>
</dbReference>
<dbReference type="InterPro" id="IPR008427">
    <property type="entry name" value="Extracellular_membr_CFEM_dom"/>
</dbReference>
<keyword evidence="10" id="KW-0812">Transmembrane</keyword>
<dbReference type="SUPFAM" id="SSF54373">
    <property type="entry name" value="FAD-linked reductases, C-terminal domain"/>
    <property type="match status" value="1"/>
</dbReference>
<dbReference type="SUPFAM" id="SSF51905">
    <property type="entry name" value="FAD/NAD(P)-binding domain"/>
    <property type="match status" value="1"/>
</dbReference>
<dbReference type="Gene3D" id="3.50.50.60">
    <property type="entry name" value="FAD/NAD(P)-binding domain"/>
    <property type="match status" value="1"/>
</dbReference>
<dbReference type="VEuPathDB" id="FungiDB:P174DRAFT_509580"/>
<dbReference type="GeneID" id="36538920"/>
<keyword evidence="10" id="KW-0472">Membrane</keyword>
<dbReference type="Pfam" id="PF00732">
    <property type="entry name" value="GMC_oxred_N"/>
    <property type="match status" value="1"/>
</dbReference>
<proteinExistence type="inferred from homology"/>
<keyword evidence="8" id="KW-1015">Disulfide bond</keyword>
<feature type="domain" description="Glucose-methanol-choline oxidoreductase N-terminal" evidence="11">
    <location>
        <begin position="695"/>
        <end position="709"/>
    </location>
</feature>
<feature type="transmembrane region" description="Helical" evidence="10">
    <location>
        <begin position="224"/>
        <end position="244"/>
    </location>
</feature>
<accession>A0A2I1CFC6</accession>
<keyword evidence="7" id="KW-0732">Signal</keyword>
<evidence type="ECO:0000313" key="12">
    <source>
        <dbReference type="EMBL" id="PKX96329.1"/>
    </source>
</evidence>
<feature type="transmembrane region" description="Helical" evidence="10">
    <location>
        <begin position="256"/>
        <end position="275"/>
    </location>
</feature>
<dbReference type="InterPro" id="IPR007867">
    <property type="entry name" value="GMC_OxRtase_C"/>
</dbReference>
<feature type="transmembrane region" description="Helical" evidence="10">
    <location>
        <begin position="295"/>
        <end position="315"/>
    </location>
</feature>
<dbReference type="GO" id="GO:0098552">
    <property type="term" value="C:side of membrane"/>
    <property type="evidence" value="ECO:0007669"/>
    <property type="project" value="UniProtKB-KW"/>
</dbReference>
<evidence type="ECO:0000256" key="4">
    <source>
        <dbReference type="ARBA" id="ARBA00010790"/>
    </source>
</evidence>
<comment type="subcellular location">
    <subcellularLocation>
        <location evidence="1">Membrane</location>
        <topology evidence="1">Lipid-anchor</topology>
        <topology evidence="1">GPI-anchor</topology>
    </subcellularLocation>
    <subcellularLocation>
        <location evidence="2">Secreted</location>
    </subcellularLocation>
</comment>
<dbReference type="Pfam" id="PF05199">
    <property type="entry name" value="GMC_oxred_C"/>
    <property type="match status" value="1"/>
</dbReference>
<comment type="similarity">
    <text evidence="4">Belongs to the GMC oxidoreductase family.</text>
</comment>
<evidence type="ECO:0000256" key="5">
    <source>
        <dbReference type="ARBA" id="ARBA00022525"/>
    </source>
</evidence>
<comment type="similarity">
    <text evidence="3">Belongs to the RBT5 family.</text>
</comment>
<dbReference type="Proteomes" id="UP000234474">
    <property type="component" value="Unassembled WGS sequence"/>
</dbReference>
<keyword evidence="10" id="KW-1133">Transmembrane helix</keyword>
<feature type="transmembrane region" description="Helical" evidence="10">
    <location>
        <begin position="63"/>
        <end position="86"/>
    </location>
</feature>
<comment type="caution">
    <text evidence="12">The sequence shown here is derived from an EMBL/GenBank/DDBJ whole genome shotgun (WGS) entry which is preliminary data.</text>
</comment>
<keyword evidence="9" id="KW-0449">Lipoprotein</keyword>
<feature type="transmembrane region" description="Helical" evidence="10">
    <location>
        <begin position="146"/>
        <end position="167"/>
    </location>
</feature>
<dbReference type="AlphaFoldDB" id="A0A2I1CFC6"/>
<dbReference type="InterPro" id="IPR049326">
    <property type="entry name" value="Rhodopsin_dom_fungi"/>
</dbReference>
<evidence type="ECO:0000256" key="10">
    <source>
        <dbReference type="SAM" id="Phobius"/>
    </source>
</evidence>
<dbReference type="PROSITE" id="PS00624">
    <property type="entry name" value="GMC_OXRED_2"/>
    <property type="match status" value="1"/>
</dbReference>
<dbReference type="OMA" id="FKNITHI"/>
<evidence type="ECO:0000256" key="3">
    <source>
        <dbReference type="ARBA" id="ARBA00010031"/>
    </source>
</evidence>
<evidence type="ECO:0000256" key="6">
    <source>
        <dbReference type="ARBA" id="ARBA00022622"/>
    </source>
</evidence>
<organism evidence="12 13">
    <name type="scientific">Aspergillus novofumigatus (strain IBT 16806)</name>
    <dbReference type="NCBI Taxonomy" id="1392255"/>
    <lineage>
        <taxon>Eukaryota</taxon>
        <taxon>Fungi</taxon>
        <taxon>Dikarya</taxon>
        <taxon>Ascomycota</taxon>
        <taxon>Pezizomycotina</taxon>
        <taxon>Eurotiomycetes</taxon>
        <taxon>Eurotiomycetidae</taxon>
        <taxon>Eurotiales</taxon>
        <taxon>Aspergillaceae</taxon>
        <taxon>Aspergillus</taxon>
        <taxon>Aspergillus subgen. Fumigati</taxon>
    </lineage>
</organism>
<sequence>MVSTIPHSPCTLTNQTCMCTDPVFTGTLEICVQANCTIRESLATKNVTSSACGVPVRDRTRVVSIAGVAGGVLALMAFVLRMIARLPFCGGQFGMDDLAMIVTMSLVIPLSALSVVLANLGLGKDLWTVSPDNITHILYIYFYDELLYLSIIPLTKISICLFYLRVFPARPFRIVTYVVIGLNAGYLIAFVLISVFQCRPIKGAWLHWDGEGHYSCNDINAQGWSAAAINMVLDLVVMALPLRELYRLNLSLRKKLFVMSMFSLGIFVTLVSIVRLNSLIHFAATNNLTWDYVEIGYWSTIEVHVGIICACLPAIRALMRRLCPTLFGDTTRAASKQSATRSARAASRGEGNILNRPSLNEYDYIVVGSGPGGGPLAARLAIAGFKVLLLDAGDDQGDAFQQQVPALQLQSTEYEPMRWDYFVNHYSDLERQKQDSKMTYRTPAGELYVGRNPPANSEPLGILYPRAGTLGGCSAHNAMITIYPYESDWQDLATLTGNDSWDPQKMRGYFTRLERNRYLPSSLIGHGFDGWLTTSLTQLTLVLEDQKLLSLVIAAATAVGKSLLGMIITTVTGLGEILLRDLNNPLPTRDQQTGLFQVPIAVDVPEYKRTGPRDFLMKTVNSVNKDGSRKYHLDIQLNTLVTNVRFDTTGERPRAIGVDYLRGQSLYRADPRASNASTGTPGSVNAAKEVILSAGTFNTPQLLKLSGIGPKEELSKWNIRTLVDLPGVGKNLQDRYETGVVGKAPTDFVLTSKCTFMYSMPDPCLDQWKNNAIDKGTYTTNGIAIAIVRKTSTAEGNPDVLISGAPVNFPGYYPNYSYEGLKDAQYWTWITLKAQSRNNAGTVELRSADPRDTPMINFNSFDSGVTENGADEKDLQAVYESMLFSRKIFNDLVPLDGKFEEVWPGPNVTSEADLKDFIKREAWGHHACCTAAIGADEDPNAVLDSDFRVRGVDGLRVVDASVFPKIPGWYIALPIYMISEKAADVIIADAA</sequence>
<reference evidence="13" key="1">
    <citation type="journal article" date="2018" name="Proc. Natl. Acad. Sci. U.S.A.">
        <title>Linking secondary metabolites to gene clusters through genome sequencing of six diverse Aspergillus species.</title>
        <authorList>
            <person name="Kaerboelling I."/>
            <person name="Vesth T.C."/>
            <person name="Frisvad J.C."/>
            <person name="Nybo J.L."/>
            <person name="Theobald S."/>
            <person name="Kuo A."/>
            <person name="Bowyer P."/>
            <person name="Matsuda Y."/>
            <person name="Mondo S."/>
            <person name="Lyhne E.K."/>
            <person name="Kogle M.E."/>
            <person name="Clum A."/>
            <person name="Lipzen A."/>
            <person name="Salamov A."/>
            <person name="Ngan C.Y."/>
            <person name="Daum C."/>
            <person name="Chiniquy J."/>
            <person name="Barry K."/>
            <person name="LaButti K."/>
            <person name="Haridas S."/>
            <person name="Simmons B.A."/>
            <person name="Magnuson J.K."/>
            <person name="Mortensen U.H."/>
            <person name="Larsen T.O."/>
            <person name="Grigoriev I.V."/>
            <person name="Baker S.E."/>
            <person name="Andersen M.R."/>
        </authorList>
    </citation>
    <scope>NUCLEOTIDE SEQUENCE [LARGE SCALE GENOMIC DNA]</scope>
    <source>
        <strain evidence="13">IBT 16806</strain>
    </source>
</reference>
<gene>
    <name evidence="12" type="ORF">P174DRAFT_509580</name>
</gene>
<dbReference type="STRING" id="1392255.A0A2I1CFC6"/>
<dbReference type="InterPro" id="IPR000172">
    <property type="entry name" value="GMC_OxRdtase_N"/>
</dbReference>
<protein>
    <submittedName>
        <fullName evidence="12">FAD/NAD(P)-binding domain-containing protein</fullName>
    </submittedName>
</protein>
<evidence type="ECO:0000256" key="1">
    <source>
        <dbReference type="ARBA" id="ARBA00004589"/>
    </source>
</evidence>
<evidence type="ECO:0000256" key="8">
    <source>
        <dbReference type="ARBA" id="ARBA00023157"/>
    </source>
</evidence>
<dbReference type="InterPro" id="IPR012132">
    <property type="entry name" value="GMC_OxRdtase"/>
</dbReference>
<dbReference type="OrthoDB" id="269227at2759"/>
<evidence type="ECO:0000256" key="2">
    <source>
        <dbReference type="ARBA" id="ARBA00004613"/>
    </source>
</evidence>
<dbReference type="PANTHER" id="PTHR11552">
    <property type="entry name" value="GLUCOSE-METHANOL-CHOLINE GMC OXIDOREDUCTASE"/>
    <property type="match status" value="1"/>
</dbReference>
<name>A0A2I1CFC6_ASPN1</name>
<dbReference type="Pfam" id="PF20684">
    <property type="entry name" value="Fung_rhodopsin"/>
    <property type="match status" value="1"/>
</dbReference>
<dbReference type="PANTHER" id="PTHR11552:SF213">
    <property type="entry name" value="DEHYDROGENASE, PUTATIVE-RELATED"/>
    <property type="match status" value="1"/>
</dbReference>
<dbReference type="GO" id="GO:0005576">
    <property type="term" value="C:extracellular region"/>
    <property type="evidence" value="ECO:0007669"/>
    <property type="project" value="UniProtKB-SubCell"/>
</dbReference>